<dbReference type="Gene3D" id="3.30.40.10">
    <property type="entry name" value="Zinc/RING finger domain, C3HC4 (zinc finger)"/>
    <property type="match status" value="1"/>
</dbReference>
<feature type="compositionally biased region" description="Basic and acidic residues" evidence="5">
    <location>
        <begin position="1357"/>
        <end position="1403"/>
    </location>
</feature>
<feature type="compositionally biased region" description="Polar residues" evidence="5">
    <location>
        <begin position="1794"/>
        <end position="1838"/>
    </location>
</feature>
<feature type="compositionally biased region" description="Basic and acidic residues" evidence="5">
    <location>
        <begin position="1080"/>
        <end position="1096"/>
    </location>
</feature>
<dbReference type="InterPro" id="IPR001965">
    <property type="entry name" value="Znf_PHD"/>
</dbReference>
<keyword evidence="8" id="KW-1185">Reference proteome</keyword>
<feature type="compositionally biased region" description="Basic residues" evidence="5">
    <location>
        <begin position="1013"/>
        <end position="1024"/>
    </location>
</feature>
<proteinExistence type="predicted"/>
<evidence type="ECO:0000256" key="1">
    <source>
        <dbReference type="ARBA" id="ARBA00022723"/>
    </source>
</evidence>
<feature type="compositionally biased region" description="Low complexity" evidence="5">
    <location>
        <begin position="1618"/>
        <end position="1634"/>
    </location>
</feature>
<evidence type="ECO:0000313" key="8">
    <source>
        <dbReference type="Proteomes" id="UP000299102"/>
    </source>
</evidence>
<feature type="compositionally biased region" description="Low complexity" evidence="5">
    <location>
        <begin position="143"/>
        <end position="156"/>
    </location>
</feature>
<feature type="compositionally biased region" description="Basic and acidic residues" evidence="5">
    <location>
        <begin position="168"/>
        <end position="190"/>
    </location>
</feature>
<dbReference type="OrthoDB" id="10055895at2759"/>
<dbReference type="InterPro" id="IPR011011">
    <property type="entry name" value="Znf_FYVE_PHD"/>
</dbReference>
<feature type="compositionally biased region" description="Basic and acidic residues" evidence="5">
    <location>
        <begin position="356"/>
        <end position="399"/>
    </location>
</feature>
<evidence type="ECO:0000256" key="3">
    <source>
        <dbReference type="ARBA" id="ARBA00022833"/>
    </source>
</evidence>
<feature type="region of interest" description="Disordered" evidence="5">
    <location>
        <begin position="297"/>
        <end position="317"/>
    </location>
</feature>
<reference evidence="7 8" key="1">
    <citation type="journal article" date="2019" name="Commun. Biol.">
        <title>The bagworm genome reveals a unique fibroin gene that provides high tensile strength.</title>
        <authorList>
            <person name="Kono N."/>
            <person name="Nakamura H."/>
            <person name="Ohtoshi R."/>
            <person name="Tomita M."/>
            <person name="Numata K."/>
            <person name="Arakawa K."/>
        </authorList>
    </citation>
    <scope>NUCLEOTIDE SEQUENCE [LARGE SCALE GENOMIC DNA]</scope>
</reference>
<dbReference type="InterPro" id="IPR013083">
    <property type="entry name" value="Znf_RING/FYVE/PHD"/>
</dbReference>
<gene>
    <name evidence="7" type="primary">RSF1</name>
    <name evidence="7" type="ORF">EVAR_54668_1</name>
</gene>
<feature type="region of interest" description="Disordered" evidence="5">
    <location>
        <begin position="1660"/>
        <end position="1707"/>
    </location>
</feature>
<dbReference type="PANTHER" id="PTHR14296">
    <property type="entry name" value="REMODELING AND SPACING FACTOR 1"/>
    <property type="match status" value="1"/>
</dbReference>
<dbReference type="GO" id="GO:0045892">
    <property type="term" value="P:negative regulation of DNA-templated transcription"/>
    <property type="evidence" value="ECO:0007669"/>
    <property type="project" value="TreeGrafter"/>
</dbReference>
<dbReference type="SUPFAM" id="SSF57903">
    <property type="entry name" value="FYVE/PHD zinc finger"/>
    <property type="match status" value="1"/>
</dbReference>
<feature type="compositionally biased region" description="Polar residues" evidence="5">
    <location>
        <begin position="583"/>
        <end position="598"/>
    </location>
</feature>
<feature type="region of interest" description="Disordered" evidence="5">
    <location>
        <begin position="98"/>
        <end position="196"/>
    </location>
</feature>
<feature type="compositionally biased region" description="Basic and acidic residues" evidence="5">
    <location>
        <begin position="666"/>
        <end position="683"/>
    </location>
</feature>
<feature type="region of interest" description="Disordered" evidence="5">
    <location>
        <begin position="655"/>
        <end position="693"/>
    </location>
</feature>
<dbReference type="PROSITE" id="PS01359">
    <property type="entry name" value="ZF_PHD_1"/>
    <property type="match status" value="1"/>
</dbReference>
<dbReference type="InterPro" id="IPR019787">
    <property type="entry name" value="Znf_PHD-finger"/>
</dbReference>
<feature type="region of interest" description="Disordered" evidence="5">
    <location>
        <begin position="1618"/>
        <end position="1646"/>
    </location>
</feature>
<evidence type="ECO:0000256" key="2">
    <source>
        <dbReference type="ARBA" id="ARBA00022771"/>
    </source>
</evidence>
<feature type="compositionally biased region" description="Basic residues" evidence="5">
    <location>
        <begin position="1119"/>
        <end position="1143"/>
    </location>
</feature>
<feature type="compositionally biased region" description="Low complexity" evidence="5">
    <location>
        <begin position="1853"/>
        <end position="1867"/>
    </location>
</feature>
<evidence type="ECO:0000313" key="7">
    <source>
        <dbReference type="EMBL" id="GBP58874.1"/>
    </source>
</evidence>
<feature type="compositionally biased region" description="Basic and acidic residues" evidence="5">
    <location>
        <begin position="2020"/>
        <end position="2032"/>
    </location>
</feature>
<feature type="compositionally biased region" description="Acidic residues" evidence="5">
    <location>
        <begin position="1031"/>
        <end position="1042"/>
    </location>
</feature>
<evidence type="ECO:0000259" key="6">
    <source>
        <dbReference type="PROSITE" id="PS50016"/>
    </source>
</evidence>
<feature type="domain" description="PHD-type" evidence="6">
    <location>
        <begin position="819"/>
        <end position="869"/>
    </location>
</feature>
<dbReference type="Pfam" id="PF00628">
    <property type="entry name" value="PHD"/>
    <property type="match status" value="1"/>
</dbReference>
<feature type="region of interest" description="Disordered" evidence="5">
    <location>
        <begin position="961"/>
        <end position="1243"/>
    </location>
</feature>
<feature type="region of interest" description="Disordered" evidence="5">
    <location>
        <begin position="569"/>
        <end position="632"/>
    </location>
</feature>
<feature type="region of interest" description="Disordered" evidence="5">
    <location>
        <begin position="1960"/>
        <end position="2032"/>
    </location>
</feature>
<name>A0A4C1X953_EUMVA</name>
<organism evidence="7 8">
    <name type="scientific">Eumeta variegata</name>
    <name type="common">Bagworm moth</name>
    <name type="synonym">Eumeta japonica</name>
    <dbReference type="NCBI Taxonomy" id="151549"/>
    <lineage>
        <taxon>Eukaryota</taxon>
        <taxon>Metazoa</taxon>
        <taxon>Ecdysozoa</taxon>
        <taxon>Arthropoda</taxon>
        <taxon>Hexapoda</taxon>
        <taxon>Insecta</taxon>
        <taxon>Pterygota</taxon>
        <taxon>Neoptera</taxon>
        <taxon>Endopterygota</taxon>
        <taxon>Lepidoptera</taxon>
        <taxon>Glossata</taxon>
        <taxon>Ditrysia</taxon>
        <taxon>Tineoidea</taxon>
        <taxon>Psychidae</taxon>
        <taxon>Oiketicinae</taxon>
        <taxon>Eumeta</taxon>
    </lineage>
</organism>
<feature type="compositionally biased region" description="Acidic residues" evidence="5">
    <location>
        <begin position="769"/>
        <end position="783"/>
    </location>
</feature>
<feature type="region of interest" description="Disordered" evidence="5">
    <location>
        <begin position="356"/>
        <end position="406"/>
    </location>
</feature>
<feature type="region of interest" description="Disordered" evidence="5">
    <location>
        <begin position="717"/>
        <end position="805"/>
    </location>
</feature>
<feature type="compositionally biased region" description="Polar residues" evidence="5">
    <location>
        <begin position="1104"/>
        <end position="1116"/>
    </location>
</feature>
<feature type="compositionally biased region" description="Low complexity" evidence="5">
    <location>
        <begin position="924"/>
        <end position="933"/>
    </location>
</feature>
<feature type="compositionally biased region" description="Basic and acidic residues" evidence="5">
    <location>
        <begin position="993"/>
        <end position="1003"/>
    </location>
</feature>
<feature type="compositionally biased region" description="Basic and acidic residues" evidence="5">
    <location>
        <begin position="894"/>
        <end position="921"/>
    </location>
</feature>
<feature type="compositionally biased region" description="Basic and acidic residues" evidence="5">
    <location>
        <begin position="784"/>
        <end position="793"/>
    </location>
</feature>
<dbReference type="Proteomes" id="UP000299102">
    <property type="component" value="Unassembled WGS sequence"/>
</dbReference>
<sequence length="2081" mass="233337">MDNVMGKVEVLLEYQFTCHNKFKNSVNALCSKDLRLNPIGRDKCGCAYWLQIDDDANLRLYRENQDEETWMLIAKNRDELVKIINNLKNGDEITGINDSLTNEESNSADNTSPVKNNKSEVESNEEFLSPESEADNDDEKRGVVNTRNNTTDVNCDNKSDSYQSANKSDSDVKEPSDKNTRETVDGKDTTSSECINQNENCAKEQVGSTIEEPVMLVTGEGDGVECESFSIFGEEIIEPIMFVWGEGSGESNCTGNPEINENLNSVEDNNEDAISDNISENYCDYTNGEISETALPVASGNKSRKHTRSSNKLKLKSNSVNPTVSKRVFNKKCKEDIIKSESYSKKPCIWYTQDEDNHRSDIGNETDNDKDCCGSKEDSDKSHIGSEDKNLSDNEIKEKNVKRKNKTKIRTTKIKVDNQLEIVKSRDEINVVEKRKSSISSSDCDKKYLSDEDTNELLKEQIANPSSLESVKGDSDLLPTKKLKLQNSEENDCTQEELSSQSNQNIASENIDIEHKTNEHTDSITFTNQDSQEFKNEIQNNTTVDSNAVQDVPMIKRKKIKVSRNKYKQAKFKKPFKQESCMELNNDNTNSNQKSSMKSLKRSLIETYKSEKKSSESLSEDENEVPQTGGKRLKIKPKKIILSARKNIEAKRMTINSSDDSEEETLLQKKDKDIEQNSKKMQELDTTPVRQSRRIAQMKIKEEAERRHMEEVALRELKKIHKKKIQREEKEEEEWVASAVSSEEEEHRDKRRRAQHWHTDDSSRTSSDSDSDEPLFEPEEPDLDFSKSDHEFSPESDLEDGEPVEPLRRARTLDEGEDDGYCVHCGSGEQPEWILLCDNCNAGYHASCLKPVLFLIPEGDWFCPPCQHAKLITALEEELVKYDDLLKIVEEEKQKRKEQEIEEKKSKENESNNEKEPKSDEAGSSSEYSSSSSTDGAVYRLRERRQLPVSYRAREYDRLMSSAIKEEYVEPTSSAGNQGRGKDISTIIEAAEEEKLKAEREGQDQSQFMEIKKLKKKMRRKPRKLNSLEVPSEDDDETDEDFKDTGMYSSSEDISSDADGDSNGDSNNSSSDSLPIRRSNRSDRKDRRKIVESPEIKKKKGVFNDTSSESSGTKDWSQSKKKLKHKKKHKRFSLKKTKRKKKGLTQYDAEGNVIRARVTYGGLSGDDDENDWSPKHRTRQKKIDYTEMPNTESEDEMHKSSGKHMPDSSDEFRLEESDVSSSDSDCRKRKKSNSENSDGEKHKEALIDLIKKTAFVPLEKLPDDVTRAKQEALEACLSAQAANNNGDNTMRAVRGRGSRGGRNNRGTRGIKRGGKTRDPSAVSKVASENTDETLSKLVGVKIKDLTPNFDGNTKPIQLEREKKRLEKEARQAEKEARKLERLQKKEEKEKLKEQRAKEREEKRLARLALQESRRQRREMGATAPVPVYGTPAHEPRAPLFPRLPTPHAPPRLQVRPELQGMRPDLANVRAPRPPPHLDPTAVMREGTLSVAGSPQPFKPNAEEPSIITRMPHMISQQYRTPMMYPPGNAPYGHPRGASQNMSMYMHHQSHNMNHAQGMVAPVPNRHQYHVPGQNYYSPQIRGVPPGYPGPPHAQPLQQIPRATAPTLAPVSTLTSAQSLTSASPLAPTASLTPAPTLPPPGVSPNEGVIKIKSEIKTEPDFLQDSESPSTTLQIANRNSPTKDEAPRVSHPKIKHTENKDRKPRYPLGPYAPQYGPYGPYAPPSTGQSDQTLIGLQQRPLGGPPSGQLPHHLPPGTNVHHFMPPSIHDPTASSVVDQSRIPPHRALHSPHIDRSNATGSPHANTHSSTASRLTAHSQTLPPSSHYTPPPMNSQHQSSVHPPHQIIPMRSHAMVSTPSPSSVSTIASSRATHTPPQNVASSIPQSAHFAALRRLNPEAPSGISSIKQLLFPGGVHTKPQIAPPRPMLSPSSTPPINDYTNTRNLGPIVRQLAGDALSHERNATPVVDSHKVQQVPTAQKTPGDDSNSSTGESRVGTVHNSDNSSLNRENPTLPYPTSLIKTETDDSHTEHQQKMELSNVHHELQNQQSENVPVEETAPSEEISVFGGLVSYFSSQREDDIDS</sequence>
<dbReference type="PANTHER" id="PTHR14296:SF16">
    <property type="entry name" value="REMODELING AND SPACING FACTOR 1"/>
    <property type="match status" value="1"/>
</dbReference>
<comment type="caution">
    <text evidence="7">The sequence shown here is derived from an EMBL/GenBank/DDBJ whole genome shotgun (WGS) entry which is preliminary data.</text>
</comment>
<dbReference type="PROSITE" id="PS50016">
    <property type="entry name" value="ZF_PHD_2"/>
    <property type="match status" value="1"/>
</dbReference>
<feature type="region of interest" description="Disordered" evidence="5">
    <location>
        <begin position="1412"/>
        <end position="1431"/>
    </location>
</feature>
<dbReference type="InterPro" id="IPR019786">
    <property type="entry name" value="Zinc_finger_PHD-type_CS"/>
</dbReference>
<keyword evidence="3" id="KW-0862">Zinc</keyword>
<feature type="compositionally biased region" description="Low complexity" evidence="5">
    <location>
        <begin position="1063"/>
        <end position="1077"/>
    </location>
</feature>
<keyword evidence="1" id="KW-0479">Metal-binding</keyword>
<feature type="compositionally biased region" description="Polar residues" evidence="5">
    <location>
        <begin position="1868"/>
        <end position="1879"/>
    </location>
</feature>
<feature type="compositionally biased region" description="Polar residues" evidence="5">
    <location>
        <begin position="98"/>
        <end position="113"/>
    </location>
</feature>
<feature type="region of interest" description="Disordered" evidence="5">
    <location>
        <begin position="1735"/>
        <end position="1879"/>
    </location>
</feature>
<feature type="region of interest" description="Disordered" evidence="5">
    <location>
        <begin position="1345"/>
        <end position="1403"/>
    </location>
</feature>
<dbReference type="GO" id="GO:0042393">
    <property type="term" value="F:histone binding"/>
    <property type="evidence" value="ECO:0007669"/>
    <property type="project" value="TreeGrafter"/>
</dbReference>
<dbReference type="CDD" id="cd15543">
    <property type="entry name" value="PHD_RSF1"/>
    <property type="match status" value="1"/>
</dbReference>
<feature type="compositionally biased region" description="Polar residues" evidence="5">
    <location>
        <begin position="1970"/>
        <end position="2008"/>
    </location>
</feature>
<evidence type="ECO:0000256" key="4">
    <source>
        <dbReference type="PROSITE-ProRule" id="PRU00146"/>
    </source>
</evidence>
<protein>
    <submittedName>
        <fullName evidence="7">Remodeling and spacing factor 1</fullName>
    </submittedName>
</protein>
<dbReference type="InterPro" id="IPR028938">
    <property type="entry name" value="Rsf1-like"/>
</dbReference>
<dbReference type="GO" id="GO:0008270">
    <property type="term" value="F:zinc ion binding"/>
    <property type="evidence" value="ECO:0007669"/>
    <property type="project" value="UniProtKB-KW"/>
</dbReference>
<feature type="compositionally biased region" description="Basic residues" evidence="5">
    <location>
        <begin position="302"/>
        <end position="315"/>
    </location>
</feature>
<feature type="region of interest" description="Disordered" evidence="5">
    <location>
        <begin position="1284"/>
        <end position="1331"/>
    </location>
</feature>
<feature type="compositionally biased region" description="Acidic residues" evidence="5">
    <location>
        <begin position="794"/>
        <end position="803"/>
    </location>
</feature>
<dbReference type="GO" id="GO:0031213">
    <property type="term" value="C:RSF complex"/>
    <property type="evidence" value="ECO:0007669"/>
    <property type="project" value="InterPro"/>
</dbReference>
<dbReference type="EMBL" id="BGZK01000747">
    <property type="protein sequence ID" value="GBP58874.1"/>
    <property type="molecule type" value="Genomic_DNA"/>
</dbReference>
<feature type="region of interest" description="Disordered" evidence="5">
    <location>
        <begin position="894"/>
        <end position="939"/>
    </location>
</feature>
<dbReference type="SMART" id="SM00249">
    <property type="entry name" value="PHD"/>
    <property type="match status" value="1"/>
</dbReference>
<evidence type="ECO:0000256" key="5">
    <source>
        <dbReference type="SAM" id="MobiDB-lite"/>
    </source>
</evidence>
<feature type="compositionally biased region" description="Polar residues" evidence="5">
    <location>
        <begin position="1664"/>
        <end position="1679"/>
    </location>
</feature>
<accession>A0A4C1X953</accession>
<feature type="compositionally biased region" description="Basic and acidic residues" evidence="5">
    <location>
        <begin position="1196"/>
        <end position="1216"/>
    </location>
</feature>
<keyword evidence="2 4" id="KW-0863">Zinc-finger</keyword>
<dbReference type="STRING" id="151549.A0A4C1X953"/>